<reference evidence="2 3" key="1">
    <citation type="submission" date="2017-02" db="EMBL/GenBank/DDBJ databases">
        <authorList>
            <person name="Peterson S.W."/>
        </authorList>
    </citation>
    <scope>NUCLEOTIDE SEQUENCE [LARGE SCALE GENOMIC DNA]</scope>
    <source>
        <strain evidence="2 3">LMG 22410</strain>
    </source>
</reference>
<dbReference type="GO" id="GO:0003676">
    <property type="term" value="F:nucleic acid binding"/>
    <property type="evidence" value="ECO:0007669"/>
    <property type="project" value="InterPro"/>
</dbReference>
<dbReference type="OrthoDB" id="5126119at2"/>
<accession>A0A1R4G564</accession>
<dbReference type="SUPFAM" id="SSF53098">
    <property type="entry name" value="Ribonuclease H-like"/>
    <property type="match status" value="1"/>
</dbReference>
<evidence type="ECO:0000313" key="2">
    <source>
        <dbReference type="EMBL" id="SJM63152.1"/>
    </source>
</evidence>
<dbReference type="RefSeq" id="WP_159456947.1">
    <property type="nucleotide sequence ID" value="NZ_FUHU01000038.1"/>
</dbReference>
<dbReference type="InterPro" id="IPR036397">
    <property type="entry name" value="RNaseH_sf"/>
</dbReference>
<dbReference type="InterPro" id="IPR013520">
    <property type="entry name" value="Ribonucl_H"/>
</dbReference>
<dbReference type="AlphaFoldDB" id="A0A1R4G564"/>
<dbReference type="NCBIfam" id="NF003765">
    <property type="entry name" value="PRK05359.1"/>
    <property type="match status" value="1"/>
</dbReference>
<dbReference type="SMART" id="SM00479">
    <property type="entry name" value="EXOIII"/>
    <property type="match status" value="1"/>
</dbReference>
<dbReference type="Pfam" id="PF00929">
    <property type="entry name" value="RNase_T"/>
    <property type="match status" value="1"/>
</dbReference>
<dbReference type="Gene3D" id="3.30.420.10">
    <property type="entry name" value="Ribonuclease H-like superfamily/Ribonuclease H"/>
    <property type="match status" value="1"/>
</dbReference>
<dbReference type="EMBL" id="FUHU01000038">
    <property type="protein sequence ID" value="SJM63152.1"/>
    <property type="molecule type" value="Genomic_DNA"/>
</dbReference>
<sequence length="190" mass="21044">MTAIDTTGDVLAWTDIETTGLSPADDALLEVACILTDTQLNKLADPVRFVIRRDKAEAARLRSGAPTFVQEMHDRTGLWNDLPNGAVELDQVDAALLAYIRSVAPGHRQARLAGSSVHFDRSFLELWAPETLNHLHYRMLDVSSVAYAMENIGLYKADPNFVSKHAALSDILDSINVLRRINEKLGHQPE</sequence>
<proteinExistence type="predicted"/>
<dbReference type="Proteomes" id="UP000195787">
    <property type="component" value="Unassembled WGS sequence"/>
</dbReference>
<protein>
    <submittedName>
        <fullName evidence="2">3'-to-5' oligoribonuclease (Orn)</fullName>
    </submittedName>
</protein>
<gene>
    <name evidence="2" type="ORF">CZ674_08710</name>
</gene>
<name>A0A1R4G564_9MICO</name>
<dbReference type="GO" id="GO:0004527">
    <property type="term" value="F:exonuclease activity"/>
    <property type="evidence" value="ECO:0007669"/>
    <property type="project" value="UniProtKB-ARBA"/>
</dbReference>
<dbReference type="GeneID" id="303173289"/>
<dbReference type="InterPro" id="IPR012337">
    <property type="entry name" value="RNaseH-like_sf"/>
</dbReference>
<organism evidence="2 3">
    <name type="scientific">Agrococcus casei LMG 22410</name>
    <dbReference type="NCBI Taxonomy" id="1255656"/>
    <lineage>
        <taxon>Bacteria</taxon>
        <taxon>Bacillati</taxon>
        <taxon>Actinomycetota</taxon>
        <taxon>Actinomycetes</taxon>
        <taxon>Micrococcales</taxon>
        <taxon>Microbacteriaceae</taxon>
        <taxon>Agrococcus</taxon>
    </lineage>
</organism>
<evidence type="ECO:0000313" key="3">
    <source>
        <dbReference type="Proteomes" id="UP000195787"/>
    </source>
</evidence>
<keyword evidence="3" id="KW-1185">Reference proteome</keyword>
<feature type="domain" description="Exonuclease" evidence="1">
    <location>
        <begin position="10"/>
        <end position="187"/>
    </location>
</feature>
<evidence type="ECO:0000259" key="1">
    <source>
        <dbReference type="SMART" id="SM00479"/>
    </source>
</evidence>